<evidence type="ECO:0000313" key="4">
    <source>
        <dbReference type="Proteomes" id="UP000789595"/>
    </source>
</evidence>
<dbReference type="InterPro" id="IPR041297">
    <property type="entry name" value="Crb2_Tudor"/>
</dbReference>
<dbReference type="GO" id="GO:0008270">
    <property type="term" value="F:zinc ion binding"/>
    <property type="evidence" value="ECO:0007669"/>
    <property type="project" value="UniProtKB-KW"/>
</dbReference>
<keyword evidence="1" id="KW-0863">Zinc-finger</keyword>
<evidence type="ECO:0000256" key="1">
    <source>
        <dbReference type="PROSITE-ProRule" id="PRU00175"/>
    </source>
</evidence>
<gene>
    <name evidence="3" type="ORF">PECAL_3P03430</name>
</gene>
<dbReference type="SUPFAM" id="SSF57850">
    <property type="entry name" value="RING/U-box"/>
    <property type="match status" value="1"/>
</dbReference>
<dbReference type="Pfam" id="PF18115">
    <property type="entry name" value="Tudor_3"/>
    <property type="match status" value="1"/>
</dbReference>
<keyword evidence="1" id="KW-0479">Metal-binding</keyword>
<keyword evidence="1" id="KW-0862">Zinc</keyword>
<dbReference type="Gene3D" id="3.30.40.10">
    <property type="entry name" value="Zinc/RING finger domain, C3HC4 (zinc finger)"/>
    <property type="match status" value="1"/>
</dbReference>
<evidence type="ECO:0000313" key="3">
    <source>
        <dbReference type="EMBL" id="CAH0370453.1"/>
    </source>
</evidence>
<proteinExistence type="predicted"/>
<accession>A0A8J2SER3</accession>
<dbReference type="AlphaFoldDB" id="A0A8J2SER3"/>
<feature type="domain" description="RING-type" evidence="2">
    <location>
        <begin position="18"/>
        <end position="66"/>
    </location>
</feature>
<reference evidence="3" key="1">
    <citation type="submission" date="2021-11" db="EMBL/GenBank/DDBJ databases">
        <authorList>
            <consortium name="Genoscope - CEA"/>
            <person name="William W."/>
        </authorList>
    </citation>
    <scope>NUCLEOTIDE SEQUENCE</scope>
</reference>
<dbReference type="SUPFAM" id="SSF63748">
    <property type="entry name" value="Tudor/PWWP/MBT"/>
    <property type="match status" value="1"/>
</dbReference>
<protein>
    <recommendedName>
        <fullName evidence="2">RING-type domain-containing protein</fullName>
    </recommendedName>
</protein>
<dbReference type="Pfam" id="PF13639">
    <property type="entry name" value="zf-RING_2"/>
    <property type="match status" value="1"/>
</dbReference>
<dbReference type="CDD" id="cd04508">
    <property type="entry name" value="Tudor_SF"/>
    <property type="match status" value="1"/>
</dbReference>
<evidence type="ECO:0000259" key="2">
    <source>
        <dbReference type="PROSITE" id="PS50089"/>
    </source>
</evidence>
<dbReference type="SMART" id="SM00184">
    <property type="entry name" value="RING"/>
    <property type="match status" value="1"/>
</dbReference>
<dbReference type="InterPro" id="IPR001841">
    <property type="entry name" value="Znf_RING"/>
</dbReference>
<feature type="non-terminal residue" evidence="3">
    <location>
        <position position="1"/>
    </location>
</feature>
<name>A0A8J2SER3_9STRA</name>
<dbReference type="PROSITE" id="PS50089">
    <property type="entry name" value="ZF_RING_2"/>
    <property type="match status" value="1"/>
</dbReference>
<dbReference type="Gene3D" id="2.30.30.140">
    <property type="match status" value="1"/>
</dbReference>
<keyword evidence="4" id="KW-1185">Reference proteome</keyword>
<sequence length="139" mass="14221">AGPLSPVLACGANTMEHCSICLEGLDNGVALACGHRFHAACLAQMASAVGTAATRRGALTACPNCRAVSRVALVSTPVAAFSVGDRVSALWGDRWYPGVVDGVIDGGGYEIRWDDGDEGDVLAAHVRAEAPGPARPPPR</sequence>
<comment type="caution">
    <text evidence="3">The sequence shown here is derived from an EMBL/GenBank/DDBJ whole genome shotgun (WGS) entry which is preliminary data.</text>
</comment>
<dbReference type="InterPro" id="IPR013083">
    <property type="entry name" value="Znf_RING/FYVE/PHD"/>
</dbReference>
<organism evidence="3 4">
    <name type="scientific">Pelagomonas calceolata</name>
    <dbReference type="NCBI Taxonomy" id="35677"/>
    <lineage>
        <taxon>Eukaryota</taxon>
        <taxon>Sar</taxon>
        <taxon>Stramenopiles</taxon>
        <taxon>Ochrophyta</taxon>
        <taxon>Pelagophyceae</taxon>
        <taxon>Pelagomonadales</taxon>
        <taxon>Pelagomonadaceae</taxon>
        <taxon>Pelagomonas</taxon>
    </lineage>
</organism>
<dbReference type="EMBL" id="CAKKNE010000003">
    <property type="protein sequence ID" value="CAH0370453.1"/>
    <property type="molecule type" value="Genomic_DNA"/>
</dbReference>
<dbReference type="Proteomes" id="UP000789595">
    <property type="component" value="Unassembled WGS sequence"/>
</dbReference>
<feature type="non-terminal residue" evidence="3">
    <location>
        <position position="139"/>
    </location>
</feature>